<proteinExistence type="predicted"/>
<evidence type="ECO:0008006" key="4">
    <source>
        <dbReference type="Google" id="ProtNLM"/>
    </source>
</evidence>
<dbReference type="EMBL" id="JBHTGR010000054">
    <property type="protein sequence ID" value="MFC7747638.1"/>
    <property type="molecule type" value="Genomic_DNA"/>
</dbReference>
<sequence>MLKGNKLMFLALALLAPLFLIGCQSNNLDLSDDVTEIEVFKSDSDELIAAIDDADFIDKLVNELDNARTKTTANIDYRSPDYELFFKNNDKTIFHIGYYQEVMDLGINGRYLDDDGLIYGAELQLPID</sequence>
<feature type="chain" id="PRO_5046479154" description="DUF3298 domain-containing protein" evidence="1">
    <location>
        <begin position="23"/>
        <end position="128"/>
    </location>
</feature>
<evidence type="ECO:0000256" key="1">
    <source>
        <dbReference type="SAM" id="SignalP"/>
    </source>
</evidence>
<comment type="caution">
    <text evidence="2">The sequence shown here is derived from an EMBL/GenBank/DDBJ whole genome shotgun (WGS) entry which is preliminary data.</text>
</comment>
<dbReference type="RefSeq" id="WP_382359679.1">
    <property type="nucleotide sequence ID" value="NZ_JBHTGR010000054.1"/>
</dbReference>
<organism evidence="2 3">
    <name type="scientific">Lentibacillus kimchii</name>
    <dbReference type="NCBI Taxonomy" id="1542911"/>
    <lineage>
        <taxon>Bacteria</taxon>
        <taxon>Bacillati</taxon>
        <taxon>Bacillota</taxon>
        <taxon>Bacilli</taxon>
        <taxon>Bacillales</taxon>
        <taxon>Bacillaceae</taxon>
        <taxon>Lentibacillus</taxon>
    </lineage>
</organism>
<dbReference type="PROSITE" id="PS51257">
    <property type="entry name" value="PROKAR_LIPOPROTEIN"/>
    <property type="match status" value="1"/>
</dbReference>
<keyword evidence="3" id="KW-1185">Reference proteome</keyword>
<protein>
    <recommendedName>
        <fullName evidence="4">DUF3298 domain-containing protein</fullName>
    </recommendedName>
</protein>
<evidence type="ECO:0000313" key="3">
    <source>
        <dbReference type="Proteomes" id="UP001596620"/>
    </source>
</evidence>
<reference evidence="3" key="1">
    <citation type="journal article" date="2019" name="Int. J. Syst. Evol. Microbiol.">
        <title>The Global Catalogue of Microorganisms (GCM) 10K type strain sequencing project: providing services to taxonomists for standard genome sequencing and annotation.</title>
        <authorList>
            <consortium name="The Broad Institute Genomics Platform"/>
            <consortium name="The Broad Institute Genome Sequencing Center for Infectious Disease"/>
            <person name="Wu L."/>
            <person name="Ma J."/>
        </authorList>
    </citation>
    <scope>NUCLEOTIDE SEQUENCE [LARGE SCALE GENOMIC DNA]</scope>
    <source>
        <strain evidence="3">JCM 30234</strain>
    </source>
</reference>
<accession>A0ABW2UWM1</accession>
<feature type="signal peptide" evidence="1">
    <location>
        <begin position="1"/>
        <end position="22"/>
    </location>
</feature>
<dbReference type="Proteomes" id="UP001596620">
    <property type="component" value="Unassembled WGS sequence"/>
</dbReference>
<evidence type="ECO:0000313" key="2">
    <source>
        <dbReference type="EMBL" id="MFC7747638.1"/>
    </source>
</evidence>
<gene>
    <name evidence="2" type="ORF">ACFQU8_10475</name>
</gene>
<name>A0ABW2UWM1_9BACI</name>
<keyword evidence="1" id="KW-0732">Signal</keyword>